<evidence type="ECO:0000313" key="2">
    <source>
        <dbReference type="EMBL" id="EHP47657.1"/>
    </source>
</evidence>
<dbReference type="PANTHER" id="PTHR39963">
    <property type="entry name" value="SLL0983 PROTEIN"/>
    <property type="match status" value="1"/>
</dbReference>
<dbReference type="eggNOG" id="COG4121">
    <property type="taxonomic scope" value="Bacteria"/>
</dbReference>
<name>H1DGX4_9BACT</name>
<dbReference type="Proteomes" id="UP000004892">
    <property type="component" value="Unassembled WGS sequence"/>
</dbReference>
<evidence type="ECO:0000313" key="3">
    <source>
        <dbReference type="Proteomes" id="UP000004892"/>
    </source>
</evidence>
<evidence type="ECO:0000259" key="1">
    <source>
        <dbReference type="Pfam" id="PF05430"/>
    </source>
</evidence>
<reference evidence="2 3" key="1">
    <citation type="submission" date="2012-01" db="EMBL/GenBank/DDBJ databases">
        <title>The Genome Sequence of Odoribacter laneus YIT 12061.</title>
        <authorList>
            <consortium name="The Broad Institute Genome Sequencing Platform"/>
            <person name="Earl A."/>
            <person name="Ward D."/>
            <person name="Feldgarden M."/>
            <person name="Gevers D."/>
            <person name="Morotomi M."/>
            <person name="Young S.K."/>
            <person name="Zeng Q."/>
            <person name="Gargeya S."/>
            <person name="Fitzgerald M."/>
            <person name="Haas B."/>
            <person name="Abouelleil A."/>
            <person name="Alvarado L."/>
            <person name="Arachchi H.M."/>
            <person name="Berlin A."/>
            <person name="Chapman S.B."/>
            <person name="Gearin G."/>
            <person name="Goldberg J."/>
            <person name="Griggs A."/>
            <person name="Gujja S."/>
            <person name="Hansen M."/>
            <person name="Heiman D."/>
            <person name="Howarth C."/>
            <person name="Larimer J."/>
            <person name="Lui A."/>
            <person name="MacDonald P.J.P."/>
            <person name="McCowen C."/>
            <person name="Montmayeur A."/>
            <person name="Murphy C."/>
            <person name="Neiman D."/>
            <person name="Pearson M."/>
            <person name="Priest M."/>
            <person name="Roberts A."/>
            <person name="Saif S."/>
            <person name="Shea T."/>
            <person name="Sisk P."/>
            <person name="Stolte C."/>
            <person name="Sykes S."/>
            <person name="Wortman J."/>
            <person name="Nusbaum C."/>
            <person name="Birren B."/>
        </authorList>
    </citation>
    <scope>NUCLEOTIDE SEQUENCE [LARGE SCALE GENOMIC DNA]</scope>
    <source>
        <strain evidence="2 3">YIT 12061</strain>
    </source>
</reference>
<dbReference type="InterPro" id="IPR008471">
    <property type="entry name" value="MnmC-like_methylTransf"/>
</dbReference>
<dbReference type="PATRIC" id="fig|742817.3.peg.1605"/>
<organism evidence="2 3">
    <name type="scientific">Odoribacter laneus YIT 12061</name>
    <dbReference type="NCBI Taxonomy" id="742817"/>
    <lineage>
        <taxon>Bacteria</taxon>
        <taxon>Pseudomonadati</taxon>
        <taxon>Bacteroidota</taxon>
        <taxon>Bacteroidia</taxon>
        <taxon>Bacteroidales</taxon>
        <taxon>Odoribacteraceae</taxon>
        <taxon>Odoribacter</taxon>
    </lineage>
</organism>
<dbReference type="GeneID" id="98069084"/>
<dbReference type="SUPFAM" id="SSF53335">
    <property type="entry name" value="S-adenosyl-L-methionine-dependent methyltransferases"/>
    <property type="match status" value="1"/>
</dbReference>
<dbReference type="Gene3D" id="3.40.50.150">
    <property type="entry name" value="Vaccinia Virus protein VP39"/>
    <property type="match status" value="1"/>
</dbReference>
<dbReference type="CDD" id="cd02440">
    <property type="entry name" value="AdoMet_MTases"/>
    <property type="match status" value="1"/>
</dbReference>
<dbReference type="PANTHER" id="PTHR39963:SF1">
    <property type="entry name" value="MNMC-LIKE METHYLTRANSFERASE DOMAIN-CONTAINING PROTEIN"/>
    <property type="match status" value="1"/>
</dbReference>
<dbReference type="GO" id="GO:0016645">
    <property type="term" value="F:oxidoreductase activity, acting on the CH-NH group of donors"/>
    <property type="evidence" value="ECO:0007669"/>
    <property type="project" value="InterPro"/>
</dbReference>
<dbReference type="RefSeq" id="WP_009136658.1">
    <property type="nucleotide sequence ID" value="NZ_JH594596.1"/>
</dbReference>
<dbReference type="InterPro" id="IPR047785">
    <property type="entry name" value="tRNA_MNMC2"/>
</dbReference>
<dbReference type="STRING" id="742817.HMPREF9449_01510"/>
<protein>
    <recommendedName>
        <fullName evidence="1">MnmC-like methyltransferase domain-containing protein</fullName>
    </recommendedName>
</protein>
<dbReference type="GO" id="GO:0004808">
    <property type="term" value="F:tRNA (5-methylaminomethyl-2-thiouridylate)(34)-methyltransferase activity"/>
    <property type="evidence" value="ECO:0007669"/>
    <property type="project" value="InterPro"/>
</dbReference>
<dbReference type="Pfam" id="PF05430">
    <property type="entry name" value="Methyltransf_30"/>
    <property type="match status" value="1"/>
</dbReference>
<dbReference type="AlphaFoldDB" id="H1DGX4"/>
<accession>H1DGX4</accession>
<gene>
    <name evidence="2" type="ORF">HMPREF9449_01510</name>
</gene>
<dbReference type="NCBIfam" id="NF033855">
    <property type="entry name" value="tRNA_MNMC2"/>
    <property type="match status" value="1"/>
</dbReference>
<sequence>MKRQFVHTEDGSTTLYVPALNEHYHSIHGAIQESLHIFIRAGIEFYLQTHSTGFPLSELNILEAGFGTGLNAYLSLLYAEKQKIRLQYHSLEKYPLTFEEIQQLNYKAQVPAKNPDLFDRLHTSPWETENLISPFFRLHKYQKDFREISFESRFDIVFFDAFNPDIQPYLWTEEVFRNFHKALKPGGILVTYCVKGSVKQALRNLGFMLKKLPGPPGKREILRAQKAVFEKK</sequence>
<proteinExistence type="predicted"/>
<dbReference type="HOGENOM" id="CLU_061971_1_0_10"/>
<comment type="caution">
    <text evidence="2">The sequence shown here is derived from an EMBL/GenBank/DDBJ whole genome shotgun (WGS) entry which is preliminary data.</text>
</comment>
<dbReference type="EMBL" id="ADMC01000022">
    <property type="protein sequence ID" value="EHP47657.1"/>
    <property type="molecule type" value="Genomic_DNA"/>
</dbReference>
<feature type="domain" description="MnmC-like methyltransferase" evidence="1">
    <location>
        <begin position="150"/>
        <end position="226"/>
    </location>
</feature>
<dbReference type="InterPro" id="IPR029063">
    <property type="entry name" value="SAM-dependent_MTases_sf"/>
</dbReference>
<keyword evidence="3" id="KW-1185">Reference proteome</keyword>